<reference evidence="3" key="2">
    <citation type="submission" date="2020-07" db="EMBL/GenBank/DDBJ databases">
        <authorList>
            <person name="Vera ALvarez R."/>
            <person name="Arias-Moreno D.M."/>
            <person name="Jimenez-Jacinto V."/>
            <person name="Jimenez-Bremont J.F."/>
            <person name="Swaminathan K."/>
            <person name="Moose S.P."/>
            <person name="Guerrero-Gonzalez M.L."/>
            <person name="Marino-Ramirez L."/>
            <person name="Landsman D."/>
            <person name="Rodriguez-Kessler M."/>
            <person name="Delgado-Sanchez P."/>
        </authorList>
    </citation>
    <scope>NUCLEOTIDE SEQUENCE</scope>
    <source>
        <tissue evidence="3">Cladode</tissue>
    </source>
</reference>
<evidence type="ECO:0008006" key="4">
    <source>
        <dbReference type="Google" id="ProtNLM"/>
    </source>
</evidence>
<evidence type="ECO:0000256" key="2">
    <source>
        <dbReference type="SAM" id="MobiDB-lite"/>
    </source>
</evidence>
<protein>
    <recommendedName>
        <fullName evidence="4">Small auxin-up RNA</fullName>
    </recommendedName>
</protein>
<comment type="similarity">
    <text evidence="1">Belongs to the ARG7 family.</text>
</comment>
<proteinExistence type="inferred from homology"/>
<dbReference type="PANTHER" id="PTHR31374">
    <property type="entry name" value="AUXIN-INDUCED PROTEIN-LIKE-RELATED"/>
    <property type="match status" value="1"/>
</dbReference>
<sequence length="182" mass="20498">MEELKLEKRKNKGILRKTWERCKSFGNLQTKIKVPRSPTSPSPSPTAMVKSKSWSSLFPPSPTPHTPPADKRFGSKNQMGPCVPHGCFSVCVGPNKQRFVIKVECTKHPLFKMLLEEAELEYGFHCDGPLVLPCDVDCFIKVLLEMDGDDDTSHCQVGCRFHRSRSSYNLLSPPRLVALNQL</sequence>
<dbReference type="Pfam" id="PF02519">
    <property type="entry name" value="Auxin_inducible"/>
    <property type="match status" value="1"/>
</dbReference>
<evidence type="ECO:0000256" key="1">
    <source>
        <dbReference type="ARBA" id="ARBA00006974"/>
    </source>
</evidence>
<dbReference type="PANTHER" id="PTHR31374:SF118">
    <property type="entry name" value="OS01G0924966 PROTEIN"/>
    <property type="match status" value="1"/>
</dbReference>
<reference evidence="3" key="1">
    <citation type="journal article" date="2013" name="J. Plant Res.">
        <title>Effect of fungi and light on seed germination of three Opuntia species from semiarid lands of central Mexico.</title>
        <authorList>
            <person name="Delgado-Sanchez P."/>
            <person name="Jimenez-Bremont J.F."/>
            <person name="Guerrero-Gonzalez Mde L."/>
            <person name="Flores J."/>
        </authorList>
    </citation>
    <scope>NUCLEOTIDE SEQUENCE</scope>
    <source>
        <tissue evidence="3">Cladode</tissue>
    </source>
</reference>
<accession>A0A7C9E3B4</accession>
<organism evidence="3">
    <name type="scientific">Opuntia streptacantha</name>
    <name type="common">Prickly pear cactus</name>
    <name type="synonym">Opuntia cardona</name>
    <dbReference type="NCBI Taxonomy" id="393608"/>
    <lineage>
        <taxon>Eukaryota</taxon>
        <taxon>Viridiplantae</taxon>
        <taxon>Streptophyta</taxon>
        <taxon>Embryophyta</taxon>
        <taxon>Tracheophyta</taxon>
        <taxon>Spermatophyta</taxon>
        <taxon>Magnoliopsida</taxon>
        <taxon>eudicotyledons</taxon>
        <taxon>Gunneridae</taxon>
        <taxon>Pentapetalae</taxon>
        <taxon>Caryophyllales</taxon>
        <taxon>Cactineae</taxon>
        <taxon>Cactaceae</taxon>
        <taxon>Opuntioideae</taxon>
        <taxon>Opuntia</taxon>
    </lineage>
</organism>
<name>A0A7C9E3B4_OPUST</name>
<evidence type="ECO:0000313" key="3">
    <source>
        <dbReference type="EMBL" id="MBA4652424.1"/>
    </source>
</evidence>
<feature type="region of interest" description="Disordered" evidence="2">
    <location>
        <begin position="30"/>
        <end position="73"/>
    </location>
</feature>
<dbReference type="InterPro" id="IPR003676">
    <property type="entry name" value="SAUR_fam"/>
</dbReference>
<dbReference type="AlphaFoldDB" id="A0A7C9E3B4"/>
<dbReference type="GO" id="GO:0009733">
    <property type="term" value="P:response to auxin"/>
    <property type="evidence" value="ECO:0007669"/>
    <property type="project" value="InterPro"/>
</dbReference>
<dbReference type="EMBL" id="GISG01174567">
    <property type="protein sequence ID" value="MBA4652424.1"/>
    <property type="molecule type" value="Transcribed_RNA"/>
</dbReference>